<dbReference type="GO" id="GO:0016279">
    <property type="term" value="F:protein-lysine N-methyltransferase activity"/>
    <property type="evidence" value="ECO:0007669"/>
    <property type="project" value="TreeGrafter"/>
</dbReference>
<dbReference type="Proteomes" id="UP001445335">
    <property type="component" value="Unassembled WGS sequence"/>
</dbReference>
<organism evidence="2 3">
    <name type="scientific">Elliptochloris bilobata</name>
    <dbReference type="NCBI Taxonomy" id="381761"/>
    <lineage>
        <taxon>Eukaryota</taxon>
        <taxon>Viridiplantae</taxon>
        <taxon>Chlorophyta</taxon>
        <taxon>core chlorophytes</taxon>
        <taxon>Trebouxiophyceae</taxon>
        <taxon>Trebouxiophyceae incertae sedis</taxon>
        <taxon>Elliptochloris clade</taxon>
        <taxon>Elliptochloris</taxon>
    </lineage>
</organism>
<name>A0AAW1RZ60_9CHLO</name>
<keyword evidence="3" id="KW-1185">Reference proteome</keyword>
<dbReference type="InterPro" id="IPR046341">
    <property type="entry name" value="SET_dom_sf"/>
</dbReference>
<dbReference type="PANTHER" id="PTHR13271">
    <property type="entry name" value="UNCHARACTERIZED PUTATIVE METHYLTRANSFERASE"/>
    <property type="match status" value="1"/>
</dbReference>
<dbReference type="InterPro" id="IPR050600">
    <property type="entry name" value="SETD3_SETD6_MTase"/>
</dbReference>
<feature type="region of interest" description="Disordered" evidence="1">
    <location>
        <begin position="105"/>
        <end position="135"/>
    </location>
</feature>
<evidence type="ECO:0000256" key="1">
    <source>
        <dbReference type="SAM" id="MobiDB-lite"/>
    </source>
</evidence>
<dbReference type="SUPFAM" id="SSF82199">
    <property type="entry name" value="SET domain"/>
    <property type="match status" value="1"/>
</dbReference>
<gene>
    <name evidence="2" type="ORF">WJX81_005501</name>
</gene>
<dbReference type="EMBL" id="JALJOU010000017">
    <property type="protein sequence ID" value="KAK9839279.1"/>
    <property type="molecule type" value="Genomic_DNA"/>
</dbReference>
<sequence length="293" mass="30138">MKQRVRSLRSCRGGPTHIPSALALTSAGGSSRGLATARPLAEGDVAASLPWSRALTPNTSLARLARHERHGCGLLPGGIARLEGLVAASAAREAAAATSSALRVAGSAEAPRNAAPQAGTPDAGRHEASAAASGDADLLPTGSGWVLLLALGLLAEARDARSAWAPYLRLLPAPPGSRLAAVMAAGPPATDLLLFGEDELAALQNDVLAEAVRLERQRLARLHAALFLAAWTCALLRGYAFVPVGAAHCAPYEVYEGLGSRRHTLVVEGSPQGRTFRLCGVRIGGSAEPAWEA</sequence>
<proteinExistence type="predicted"/>
<evidence type="ECO:0000313" key="2">
    <source>
        <dbReference type="EMBL" id="KAK9839279.1"/>
    </source>
</evidence>
<comment type="caution">
    <text evidence="2">The sequence shown here is derived from an EMBL/GenBank/DDBJ whole genome shotgun (WGS) entry which is preliminary data.</text>
</comment>
<dbReference type="Gene3D" id="3.90.1410.10">
    <property type="entry name" value="set domain protein methyltransferase, domain 1"/>
    <property type="match status" value="1"/>
</dbReference>
<dbReference type="AlphaFoldDB" id="A0AAW1RZ60"/>
<accession>A0AAW1RZ60</accession>
<protein>
    <submittedName>
        <fullName evidence="2">Uncharacterized protein</fullName>
    </submittedName>
</protein>
<reference evidence="2 3" key="1">
    <citation type="journal article" date="2024" name="Nat. Commun.">
        <title>Phylogenomics reveals the evolutionary origins of lichenization in chlorophyte algae.</title>
        <authorList>
            <person name="Puginier C."/>
            <person name="Libourel C."/>
            <person name="Otte J."/>
            <person name="Skaloud P."/>
            <person name="Haon M."/>
            <person name="Grisel S."/>
            <person name="Petersen M."/>
            <person name="Berrin J.G."/>
            <person name="Delaux P.M."/>
            <person name="Dal Grande F."/>
            <person name="Keller J."/>
        </authorList>
    </citation>
    <scope>NUCLEOTIDE SEQUENCE [LARGE SCALE GENOMIC DNA]</scope>
    <source>
        <strain evidence="2 3">SAG 245.80</strain>
    </source>
</reference>
<evidence type="ECO:0000313" key="3">
    <source>
        <dbReference type="Proteomes" id="UP001445335"/>
    </source>
</evidence>